<dbReference type="PANTHER" id="PTHR11138">
    <property type="entry name" value="METHIONYL-TRNA FORMYLTRANSFERASE"/>
    <property type="match status" value="1"/>
</dbReference>
<dbReference type="Proteomes" id="UP000236724">
    <property type="component" value="Unassembled WGS sequence"/>
</dbReference>
<comment type="function">
    <text evidence="1 8">Attaches a formyl group to the free amino group of methionyl-tRNA(fMet). The formyl group appears to play a dual role in the initiator identity of N-formylmethionyl-tRNA by promoting its recognition by IF2 and preventing the misappropriation of this tRNA by the elongation apparatus.</text>
</comment>
<evidence type="ECO:0000313" key="11">
    <source>
        <dbReference type="EMBL" id="SEH05693.1"/>
    </source>
</evidence>
<dbReference type="EC" id="2.1.2.9" evidence="3 8"/>
<feature type="binding site" evidence="8">
    <location>
        <begin position="113"/>
        <end position="116"/>
    </location>
    <ligand>
        <name>(6S)-5,6,7,8-tetrahydrofolate</name>
        <dbReference type="ChEBI" id="CHEBI:57453"/>
    </ligand>
</feature>
<organism evidence="11 12">
    <name type="scientific">Candidatus Venteria ishoeyi</name>
    <dbReference type="NCBI Taxonomy" id="1899563"/>
    <lineage>
        <taxon>Bacteria</taxon>
        <taxon>Pseudomonadati</taxon>
        <taxon>Pseudomonadota</taxon>
        <taxon>Gammaproteobacteria</taxon>
        <taxon>Thiotrichales</taxon>
        <taxon>Thiotrichaceae</taxon>
        <taxon>Venteria</taxon>
    </lineage>
</organism>
<evidence type="ECO:0000256" key="8">
    <source>
        <dbReference type="HAMAP-Rule" id="MF_00182"/>
    </source>
</evidence>
<dbReference type="Gene3D" id="3.40.50.170">
    <property type="entry name" value="Formyl transferase, N-terminal domain"/>
    <property type="match status" value="1"/>
</dbReference>
<dbReference type="Gene3D" id="3.10.25.10">
    <property type="entry name" value="Formyl transferase, C-terminal domain"/>
    <property type="match status" value="1"/>
</dbReference>
<dbReference type="EMBL" id="FMSV02000369">
    <property type="protein sequence ID" value="SEH05693.1"/>
    <property type="molecule type" value="Genomic_DNA"/>
</dbReference>
<keyword evidence="6 8" id="KW-0648">Protein biosynthesis</keyword>
<evidence type="ECO:0000256" key="4">
    <source>
        <dbReference type="ARBA" id="ARBA00016014"/>
    </source>
</evidence>
<evidence type="ECO:0000259" key="10">
    <source>
        <dbReference type="Pfam" id="PF02911"/>
    </source>
</evidence>
<dbReference type="InterPro" id="IPR041711">
    <property type="entry name" value="Met-tRNA-FMT_N"/>
</dbReference>
<dbReference type="HAMAP" id="MF_00182">
    <property type="entry name" value="Formyl_trans"/>
    <property type="match status" value="1"/>
</dbReference>
<evidence type="ECO:0000256" key="5">
    <source>
        <dbReference type="ARBA" id="ARBA00022679"/>
    </source>
</evidence>
<dbReference type="InterPro" id="IPR044135">
    <property type="entry name" value="Met-tRNA-FMT_C"/>
</dbReference>
<evidence type="ECO:0000256" key="1">
    <source>
        <dbReference type="ARBA" id="ARBA00002606"/>
    </source>
</evidence>
<comment type="similarity">
    <text evidence="2 8">Belongs to the Fmt family.</text>
</comment>
<keyword evidence="5 8" id="KW-0808">Transferase</keyword>
<dbReference type="Pfam" id="PF02911">
    <property type="entry name" value="Formyl_trans_C"/>
    <property type="match status" value="1"/>
</dbReference>
<sequence length="309" mass="33434">MTEIKRIIFAGTPDFAVPSLAALIAAGYSICAVYTQPDRPAGRGRKLQASPVKQLALKHDIPVYQPVTLKDPEAQAQLQALNADLMVVAAYGLLLPQVVLDTPRLGCINVHASLLPRWRGAAPIHRALLAGDESSGITIMKMALGLDTGDMLLKAETPVSPEDTGQTLHDKLAASGADCLIQALQQWDNLSPEVQDETLTCYAKKLDKAEAQLDWSHSAEQLQRKIRAFNPWPVAQAEISGLSLRIWQAQVATDESDSKAAPGTLLRGNKQGLDIQTGAGVLRLLHIQQAGKRPMPVVDFLNAHPEFKI</sequence>
<dbReference type="AlphaFoldDB" id="A0A1H6F805"/>
<feature type="domain" description="Formyl transferase N-terminal" evidence="9">
    <location>
        <begin position="6"/>
        <end position="184"/>
    </location>
</feature>
<dbReference type="SUPFAM" id="SSF50486">
    <property type="entry name" value="FMT C-terminal domain-like"/>
    <property type="match status" value="1"/>
</dbReference>
<dbReference type="InterPro" id="IPR002376">
    <property type="entry name" value="Formyl_transf_N"/>
</dbReference>
<dbReference type="FunFam" id="3.40.50.170:FF:000003">
    <property type="entry name" value="Methionyl-tRNA formyltransferase"/>
    <property type="match status" value="1"/>
</dbReference>
<gene>
    <name evidence="8 11" type="primary">fmt</name>
    <name evidence="11" type="ORF">MBHS_01548</name>
</gene>
<dbReference type="GO" id="GO:0005829">
    <property type="term" value="C:cytosol"/>
    <property type="evidence" value="ECO:0007669"/>
    <property type="project" value="TreeGrafter"/>
</dbReference>
<accession>A0A1H6F805</accession>
<dbReference type="RefSeq" id="WP_103919585.1">
    <property type="nucleotide sequence ID" value="NZ_FMSV02000369.1"/>
</dbReference>
<dbReference type="NCBIfam" id="TIGR00460">
    <property type="entry name" value="fmt"/>
    <property type="match status" value="1"/>
</dbReference>
<dbReference type="InterPro" id="IPR005793">
    <property type="entry name" value="Formyl_trans_C"/>
</dbReference>
<dbReference type="InterPro" id="IPR011034">
    <property type="entry name" value="Formyl_transferase-like_C_sf"/>
</dbReference>
<keyword evidence="12" id="KW-1185">Reference proteome</keyword>
<dbReference type="CDD" id="cd08704">
    <property type="entry name" value="Met_tRNA_FMT_C"/>
    <property type="match status" value="1"/>
</dbReference>
<evidence type="ECO:0000256" key="7">
    <source>
        <dbReference type="ARBA" id="ARBA00048558"/>
    </source>
</evidence>
<dbReference type="InterPro" id="IPR036477">
    <property type="entry name" value="Formyl_transf_N_sf"/>
</dbReference>
<dbReference type="Pfam" id="PF00551">
    <property type="entry name" value="Formyl_trans_N"/>
    <property type="match status" value="1"/>
</dbReference>
<evidence type="ECO:0000259" key="9">
    <source>
        <dbReference type="Pfam" id="PF00551"/>
    </source>
</evidence>
<feature type="domain" description="Formyl transferase C-terminal" evidence="10">
    <location>
        <begin position="205"/>
        <end position="304"/>
    </location>
</feature>
<name>A0A1H6F805_9GAMM</name>
<dbReference type="CDD" id="cd08646">
    <property type="entry name" value="FMT_core_Met-tRNA-FMT_N"/>
    <property type="match status" value="1"/>
</dbReference>
<dbReference type="OrthoDB" id="9802815at2"/>
<evidence type="ECO:0000256" key="3">
    <source>
        <dbReference type="ARBA" id="ARBA00012261"/>
    </source>
</evidence>
<evidence type="ECO:0000256" key="6">
    <source>
        <dbReference type="ARBA" id="ARBA00022917"/>
    </source>
</evidence>
<dbReference type="GO" id="GO:0004479">
    <property type="term" value="F:methionyl-tRNA formyltransferase activity"/>
    <property type="evidence" value="ECO:0007669"/>
    <property type="project" value="UniProtKB-UniRule"/>
</dbReference>
<evidence type="ECO:0000313" key="12">
    <source>
        <dbReference type="Proteomes" id="UP000236724"/>
    </source>
</evidence>
<comment type="catalytic activity">
    <reaction evidence="7 8">
        <text>L-methionyl-tRNA(fMet) + (6R)-10-formyltetrahydrofolate = N-formyl-L-methionyl-tRNA(fMet) + (6S)-5,6,7,8-tetrahydrofolate + H(+)</text>
        <dbReference type="Rhea" id="RHEA:24380"/>
        <dbReference type="Rhea" id="RHEA-COMP:9952"/>
        <dbReference type="Rhea" id="RHEA-COMP:9953"/>
        <dbReference type="ChEBI" id="CHEBI:15378"/>
        <dbReference type="ChEBI" id="CHEBI:57453"/>
        <dbReference type="ChEBI" id="CHEBI:78530"/>
        <dbReference type="ChEBI" id="CHEBI:78844"/>
        <dbReference type="ChEBI" id="CHEBI:195366"/>
        <dbReference type="EC" id="2.1.2.9"/>
    </reaction>
</comment>
<dbReference type="InterPro" id="IPR005794">
    <property type="entry name" value="Fmt"/>
</dbReference>
<dbReference type="PANTHER" id="PTHR11138:SF5">
    <property type="entry name" value="METHIONYL-TRNA FORMYLTRANSFERASE, MITOCHONDRIAL"/>
    <property type="match status" value="1"/>
</dbReference>
<protein>
    <recommendedName>
        <fullName evidence="4 8">Methionyl-tRNA formyltransferase</fullName>
        <ecNumber evidence="3 8">2.1.2.9</ecNumber>
    </recommendedName>
</protein>
<evidence type="ECO:0000256" key="2">
    <source>
        <dbReference type="ARBA" id="ARBA00010699"/>
    </source>
</evidence>
<proteinExistence type="inferred from homology"/>
<dbReference type="FunFam" id="3.40.50.12230:FF:000001">
    <property type="entry name" value="Methionyl-tRNA formyltransferase"/>
    <property type="match status" value="1"/>
</dbReference>
<dbReference type="SUPFAM" id="SSF53328">
    <property type="entry name" value="Formyltransferase"/>
    <property type="match status" value="1"/>
</dbReference>
<dbReference type="InterPro" id="IPR037022">
    <property type="entry name" value="Formyl_trans_C_sf"/>
</dbReference>
<reference evidence="11 12" key="1">
    <citation type="submission" date="2016-10" db="EMBL/GenBank/DDBJ databases">
        <authorList>
            <person name="de Groot N.N."/>
        </authorList>
    </citation>
    <scope>NUCLEOTIDE SEQUENCE [LARGE SCALE GENOMIC DNA]</scope>
    <source>
        <strain evidence="11">MBHS1</strain>
    </source>
</reference>